<sequence length="426" mass="46323">MQSPYSSVYKRKKPGVRSSSVANATKLDLTPNTFDFFLPCPRGLEGALADEVKALAAHSPSLKVGTPAPGGLPVRGTLTDAMLLNLHCRLPSRVLLLGGRCSYADAEDIYHLARDLAWEKWFDVTQALRVDVTAERSPLESIKFAALRVKDGICDRFRALTGERPDVDTAHPDVRIHLHLRELDALLYLDTSGEPLFKRGWRSEHGAAPLKEHLAAGLLRLAGWTPGDVLFDPLCGSGTLVIEAAQIAANRAPGLDRTFGFEVLRGFDANAWSALREQARQAVRPVAPGQFFAADIDPANVRMTLDNARRAGVEGAIAAEPGDVVAALPPVDAVALPAGRAAWLISNPPYDERIAPEGEAADDFAPQLARALKQRFAGWHVALLAADLHWDRALRLKPRRRIVVFNGPIECRLMLFDMVAGSARGQ</sequence>
<dbReference type="OrthoDB" id="9809404at2"/>
<organism evidence="5 6">
    <name type="scientific">Thiomonas bhubaneswarensis</name>
    <dbReference type="NCBI Taxonomy" id="339866"/>
    <lineage>
        <taxon>Bacteria</taxon>
        <taxon>Pseudomonadati</taxon>
        <taxon>Pseudomonadota</taxon>
        <taxon>Betaproteobacteria</taxon>
        <taxon>Burkholderiales</taxon>
        <taxon>Thiomonas</taxon>
    </lineage>
</organism>
<dbReference type="GO" id="GO:0070043">
    <property type="term" value="F:rRNA (guanine-N7-)-methyltransferase activity"/>
    <property type="evidence" value="ECO:0007669"/>
    <property type="project" value="TreeGrafter"/>
</dbReference>
<dbReference type="InterPro" id="IPR000241">
    <property type="entry name" value="RlmKL-like_Mtase"/>
</dbReference>
<accession>A0A0K6HY29</accession>
<protein>
    <submittedName>
        <fullName evidence="5">23S rRNA G2445 N2-methylase RlmL</fullName>
    </submittedName>
</protein>
<dbReference type="GO" id="GO:0003723">
    <property type="term" value="F:RNA binding"/>
    <property type="evidence" value="ECO:0007669"/>
    <property type="project" value="UniProtKB-UniRule"/>
</dbReference>
<gene>
    <name evidence="5" type="ORF">Ga0061069_103323</name>
</gene>
<evidence type="ECO:0000313" key="6">
    <source>
        <dbReference type="Proteomes" id="UP000183649"/>
    </source>
</evidence>
<evidence type="ECO:0000256" key="1">
    <source>
        <dbReference type="ARBA" id="ARBA00022603"/>
    </source>
</evidence>
<dbReference type="STRING" id="339866.GCA_001418255_01202"/>
<dbReference type="Gene3D" id="3.40.50.150">
    <property type="entry name" value="Vaccinia Virus protein VP39"/>
    <property type="match status" value="1"/>
</dbReference>
<proteinExistence type="predicted"/>
<name>A0A0K6HY29_9BURK</name>
<feature type="domain" description="THUMP" evidence="4">
    <location>
        <begin position="80"/>
        <end position="191"/>
    </location>
</feature>
<dbReference type="PANTHER" id="PTHR47313:SF1">
    <property type="entry name" value="RIBOSOMAL RNA LARGE SUBUNIT METHYLTRANSFERASE K_L"/>
    <property type="match status" value="1"/>
</dbReference>
<dbReference type="EMBL" id="CYHF01000003">
    <property type="protein sequence ID" value="CUA95942.1"/>
    <property type="molecule type" value="Genomic_DNA"/>
</dbReference>
<evidence type="ECO:0000256" key="2">
    <source>
        <dbReference type="ARBA" id="ARBA00022679"/>
    </source>
</evidence>
<keyword evidence="3" id="KW-0694">RNA-binding</keyword>
<evidence type="ECO:0000259" key="4">
    <source>
        <dbReference type="PROSITE" id="PS51165"/>
    </source>
</evidence>
<reference evidence="6" key="1">
    <citation type="submission" date="2015-08" db="EMBL/GenBank/DDBJ databases">
        <authorList>
            <person name="Varghese N."/>
        </authorList>
    </citation>
    <scope>NUCLEOTIDE SEQUENCE [LARGE SCALE GENOMIC DNA]</scope>
    <source>
        <strain evidence="6">DSM 18181</strain>
    </source>
</reference>
<evidence type="ECO:0000313" key="5">
    <source>
        <dbReference type="EMBL" id="CUA95942.1"/>
    </source>
</evidence>
<evidence type="ECO:0000256" key="3">
    <source>
        <dbReference type="PROSITE-ProRule" id="PRU00529"/>
    </source>
</evidence>
<dbReference type="Proteomes" id="UP000183649">
    <property type="component" value="Unassembled WGS sequence"/>
</dbReference>
<dbReference type="PANTHER" id="PTHR47313">
    <property type="entry name" value="RIBOSOMAL RNA LARGE SUBUNIT METHYLTRANSFERASE K/L"/>
    <property type="match status" value="1"/>
</dbReference>
<dbReference type="InterPro" id="IPR029063">
    <property type="entry name" value="SAM-dependent_MTases_sf"/>
</dbReference>
<dbReference type="GO" id="GO:0008990">
    <property type="term" value="F:rRNA (guanine-N2-)-methyltransferase activity"/>
    <property type="evidence" value="ECO:0007669"/>
    <property type="project" value="TreeGrafter"/>
</dbReference>
<dbReference type="SUPFAM" id="SSF53335">
    <property type="entry name" value="S-adenosyl-L-methionine-dependent methyltransferases"/>
    <property type="match status" value="1"/>
</dbReference>
<keyword evidence="1 5" id="KW-0489">Methyltransferase</keyword>
<dbReference type="Gene3D" id="3.30.2130.30">
    <property type="match status" value="1"/>
</dbReference>
<dbReference type="InterPro" id="IPR054170">
    <property type="entry name" value="RlmL_1st"/>
</dbReference>
<dbReference type="InterPro" id="IPR004114">
    <property type="entry name" value="THUMP_dom"/>
</dbReference>
<dbReference type="Pfam" id="PF22020">
    <property type="entry name" value="RlmL_1st"/>
    <property type="match status" value="1"/>
</dbReference>
<dbReference type="PROSITE" id="PS51165">
    <property type="entry name" value="THUMP"/>
    <property type="match status" value="1"/>
</dbReference>
<dbReference type="AlphaFoldDB" id="A0A0K6HY29"/>
<dbReference type="CDD" id="cd11715">
    <property type="entry name" value="THUMP_AdoMetMT"/>
    <property type="match status" value="1"/>
</dbReference>
<dbReference type="SMART" id="SM00981">
    <property type="entry name" value="THUMP"/>
    <property type="match status" value="1"/>
</dbReference>
<dbReference type="RefSeq" id="WP_055450099.1">
    <property type="nucleotide sequence ID" value="NZ_CYHF01000003.1"/>
</dbReference>
<dbReference type="InterPro" id="IPR053943">
    <property type="entry name" value="RlmKL-like_Mtase_CS"/>
</dbReference>
<dbReference type="PROSITE" id="PS01261">
    <property type="entry name" value="UPF0020"/>
    <property type="match status" value="1"/>
</dbReference>
<keyword evidence="6" id="KW-1185">Reference proteome</keyword>
<dbReference type="Pfam" id="PF02926">
    <property type="entry name" value="THUMP"/>
    <property type="match status" value="1"/>
</dbReference>
<dbReference type="Pfam" id="PF01170">
    <property type="entry name" value="UPF0020"/>
    <property type="match status" value="1"/>
</dbReference>
<keyword evidence="2" id="KW-0808">Transferase</keyword>